<sequence length="394" mass="42181">MRTRLRTTSLSVSVAALAVGLLTGPPPSGADPGPTRPKAVQAAPDRPLARAPRLRVRTVARGLEHPWDVQQATGGRVLVSERDRARISVVRGGQRRTLADLSRLVWVSGETGLLSLAVDAGSRTVWACHGARSGGRNEVRVTRWRADAAWRRLSQRRVVLAGLPASSGRHGGCRLLLEREGDGLLVGTGDAAVSTNPRDLDSLGGKVLRVHRRTGSPMADNPFASAASPRRFVWTYGHRNVQGLAQRDDGSLWSVEHGSYRDDEVNLLVAGGDYGWNPGPGYDESVPMTDQSLPGVQQEAAWSSGDPTIATSGAAWVRGAQWGPLEGTLAVAALKGSEMLFMRFDATGELVSVVRPARLARLGRLRSVTSTRDGDLLLTTDNGTGDRVLRVSPR</sequence>
<protein>
    <submittedName>
        <fullName evidence="4">PQQ-dependent sugar dehydrogenase</fullName>
    </submittedName>
</protein>
<reference evidence="4 5" key="1">
    <citation type="submission" date="2023-11" db="EMBL/GenBank/DDBJ databases">
        <title>Novel species in genus Nocardioides.</title>
        <authorList>
            <person name="Zhou H."/>
        </authorList>
    </citation>
    <scope>NUCLEOTIDE SEQUENCE [LARGE SCALE GENOMIC DNA]</scope>
    <source>
        <strain evidence="4 5">S-58</strain>
    </source>
</reference>
<feature type="domain" description="Glucose/Sorbosone dehydrogenase" evidence="3">
    <location>
        <begin position="63"/>
        <end position="386"/>
    </location>
</feature>
<keyword evidence="2" id="KW-0732">Signal</keyword>
<name>A0ABU5K9K1_9ACTN</name>
<feature type="signal peptide" evidence="2">
    <location>
        <begin position="1"/>
        <end position="30"/>
    </location>
</feature>
<dbReference type="SUPFAM" id="SSF50952">
    <property type="entry name" value="Soluble quinoprotein glucose dehydrogenase"/>
    <property type="match status" value="1"/>
</dbReference>
<evidence type="ECO:0000259" key="3">
    <source>
        <dbReference type="Pfam" id="PF07995"/>
    </source>
</evidence>
<evidence type="ECO:0000313" key="4">
    <source>
        <dbReference type="EMBL" id="MDZ5661650.1"/>
    </source>
</evidence>
<gene>
    <name evidence="4" type="ORF">SFC79_07750</name>
</gene>
<evidence type="ECO:0000256" key="2">
    <source>
        <dbReference type="SAM" id="SignalP"/>
    </source>
</evidence>
<comment type="caution">
    <text evidence="4">The sequence shown here is derived from an EMBL/GenBank/DDBJ whole genome shotgun (WGS) entry which is preliminary data.</text>
</comment>
<dbReference type="InterPro" id="IPR011041">
    <property type="entry name" value="Quinoprot_gluc/sorb_DH_b-prop"/>
</dbReference>
<proteinExistence type="predicted"/>
<feature type="region of interest" description="Disordered" evidence="1">
    <location>
        <begin position="23"/>
        <end position="46"/>
    </location>
</feature>
<feature type="chain" id="PRO_5045883415" evidence="2">
    <location>
        <begin position="31"/>
        <end position="394"/>
    </location>
</feature>
<evidence type="ECO:0000313" key="5">
    <source>
        <dbReference type="Proteomes" id="UP001291999"/>
    </source>
</evidence>
<accession>A0ABU5K9K1</accession>
<dbReference type="RefSeq" id="WP_322423898.1">
    <property type="nucleotide sequence ID" value="NZ_JAXQPW010000002.1"/>
</dbReference>
<evidence type="ECO:0000256" key="1">
    <source>
        <dbReference type="SAM" id="MobiDB-lite"/>
    </source>
</evidence>
<dbReference type="InterPro" id="IPR011042">
    <property type="entry name" value="6-blade_b-propeller_TolB-like"/>
</dbReference>
<dbReference type="EMBL" id="JAXQPW010000002">
    <property type="protein sequence ID" value="MDZ5661650.1"/>
    <property type="molecule type" value="Genomic_DNA"/>
</dbReference>
<keyword evidence="5" id="KW-1185">Reference proteome</keyword>
<dbReference type="Proteomes" id="UP001291999">
    <property type="component" value="Unassembled WGS sequence"/>
</dbReference>
<dbReference type="Pfam" id="PF07995">
    <property type="entry name" value="GSDH"/>
    <property type="match status" value="1"/>
</dbReference>
<dbReference type="PANTHER" id="PTHR19328">
    <property type="entry name" value="HEDGEHOG-INTERACTING PROTEIN"/>
    <property type="match status" value="1"/>
</dbReference>
<dbReference type="PANTHER" id="PTHR19328:SF13">
    <property type="entry name" value="HIPL1 PROTEIN"/>
    <property type="match status" value="1"/>
</dbReference>
<organism evidence="4 5">
    <name type="scientific">Nocardioides renjunii</name>
    <dbReference type="NCBI Taxonomy" id="3095075"/>
    <lineage>
        <taxon>Bacteria</taxon>
        <taxon>Bacillati</taxon>
        <taxon>Actinomycetota</taxon>
        <taxon>Actinomycetes</taxon>
        <taxon>Propionibacteriales</taxon>
        <taxon>Nocardioidaceae</taxon>
        <taxon>Nocardioides</taxon>
    </lineage>
</organism>
<dbReference type="Gene3D" id="2.120.10.30">
    <property type="entry name" value="TolB, C-terminal domain"/>
    <property type="match status" value="1"/>
</dbReference>
<dbReference type="InterPro" id="IPR012938">
    <property type="entry name" value="Glc/Sorbosone_DH"/>
</dbReference>